<comment type="caution">
    <text evidence="1">The sequence shown here is derived from an EMBL/GenBank/DDBJ whole genome shotgun (WGS) entry which is preliminary data.</text>
</comment>
<evidence type="ECO:0000313" key="1">
    <source>
        <dbReference type="EMBL" id="KAL3082319.1"/>
    </source>
</evidence>
<keyword evidence="2" id="KW-1185">Reference proteome</keyword>
<gene>
    <name evidence="1" type="ORF">niasHT_031492</name>
</gene>
<evidence type="ECO:0008006" key="3">
    <source>
        <dbReference type="Google" id="ProtNLM"/>
    </source>
</evidence>
<dbReference type="Proteomes" id="UP001620626">
    <property type="component" value="Unassembled WGS sequence"/>
</dbReference>
<accession>A0ABD2IQM0</accession>
<sequence>MPKKLPYELVFEIICVVPFLRKWGHTRVCRRFDCPLLARMAHWAKTLKTKVAQCKALRDSVLGTVDSLPPRKRINALRRLYQSLREKTMMCASLPEFTSLEMLPIGQGTRAQQVVSLRHRCFSLITECCENPEANAADLEGLCRVPLPLICRSVFF</sequence>
<dbReference type="AlphaFoldDB" id="A0ABD2IQM0"/>
<protein>
    <recommendedName>
        <fullName evidence="3">F-box domain-containing protein</fullName>
    </recommendedName>
</protein>
<proteinExistence type="predicted"/>
<name>A0ABD2IQM0_9BILA</name>
<reference evidence="1 2" key="1">
    <citation type="submission" date="2024-10" db="EMBL/GenBank/DDBJ databases">
        <authorList>
            <person name="Kim D."/>
        </authorList>
    </citation>
    <scope>NUCLEOTIDE SEQUENCE [LARGE SCALE GENOMIC DNA]</scope>
    <source>
        <strain evidence="1">BH-2024</strain>
    </source>
</reference>
<evidence type="ECO:0000313" key="2">
    <source>
        <dbReference type="Proteomes" id="UP001620626"/>
    </source>
</evidence>
<dbReference type="EMBL" id="JBICBT010001112">
    <property type="protein sequence ID" value="KAL3082319.1"/>
    <property type="molecule type" value="Genomic_DNA"/>
</dbReference>
<organism evidence="1 2">
    <name type="scientific">Heterodera trifolii</name>
    <dbReference type="NCBI Taxonomy" id="157864"/>
    <lineage>
        <taxon>Eukaryota</taxon>
        <taxon>Metazoa</taxon>
        <taxon>Ecdysozoa</taxon>
        <taxon>Nematoda</taxon>
        <taxon>Chromadorea</taxon>
        <taxon>Rhabditida</taxon>
        <taxon>Tylenchina</taxon>
        <taxon>Tylenchomorpha</taxon>
        <taxon>Tylenchoidea</taxon>
        <taxon>Heteroderidae</taxon>
        <taxon>Heteroderinae</taxon>
        <taxon>Heterodera</taxon>
    </lineage>
</organism>